<dbReference type="GO" id="GO:0004497">
    <property type="term" value="F:monooxygenase activity"/>
    <property type="evidence" value="ECO:0007669"/>
    <property type="project" value="UniProtKB-KW"/>
</dbReference>
<dbReference type="InterPro" id="IPR050121">
    <property type="entry name" value="Cytochrome_P450_monoxygenase"/>
</dbReference>
<dbReference type="Proteomes" id="UP000016930">
    <property type="component" value="Unassembled WGS sequence"/>
</dbReference>
<protein>
    <recommendedName>
        <fullName evidence="13">Cytochrome P450</fullName>
    </recommendedName>
</protein>
<dbReference type="EMBL" id="KB445806">
    <property type="protein sequence ID" value="EMD33505.1"/>
    <property type="molecule type" value="Genomic_DNA"/>
</dbReference>
<accession>M2QMX0</accession>
<keyword evidence="6" id="KW-0560">Oxidoreductase</keyword>
<dbReference type="OrthoDB" id="1470350at2759"/>
<keyword evidence="12" id="KW-1185">Reference proteome</keyword>
<keyword evidence="4 9" id="KW-0349">Heme</keyword>
<dbReference type="PANTHER" id="PTHR24305">
    <property type="entry name" value="CYTOCHROME P450"/>
    <property type="match status" value="1"/>
</dbReference>
<dbReference type="PRINTS" id="PR00463">
    <property type="entry name" value="EP450I"/>
</dbReference>
<comment type="cofactor">
    <cofactor evidence="1 9">
        <name>heme</name>
        <dbReference type="ChEBI" id="CHEBI:30413"/>
    </cofactor>
</comment>
<evidence type="ECO:0000313" key="12">
    <source>
        <dbReference type="Proteomes" id="UP000016930"/>
    </source>
</evidence>
<sequence length="546" mass="61477">MSLISLSKLLLALSSAATAYTLWHAGRYLLQQYYSSSLRFVPGPPSSSLLYGNISEIFAGGRLAVHHAWFSKYGHVLKYRGMFNMERLLTADLRALNHILTHSTDYHKPEKSRDMIAHLVGKGMLYAEDDQHRSQRRIMNPAFGPGQIRDLTCVFVEKAVQLRDSWGVRISDVSESARINVFDDLTRTALDVIGLAGFEYDFDALGETNQTSAELRAAFRTIHSLEPATAVMRVLQLTFPPLYLVPHAGLKRLDEAREVMERVSRQLVMEKKTAIMRSIGKRDTLEKNDVLGRDILTLLLKANLAADLPEEARLTDEEVIAQIPTLLVAGHETTSIAASWCLYTLAQQPEIQRKLREELLQVPSEEPTMDELNALPYLDAVVRETLRFHSPIPYSFREATKDDVIPLNTPYTDTRGEAHNSVKIDKGTTVIIPIAALNTLKELWGDDAMEFKPERWESLPDAVSAVPGVWGNMLTFLGGPRACIGYRFAIVELKALIFILVRAFEFEPAEEIITITNMMAFKRPSVANEKEKGNQLPLLVKHYSRM</sequence>
<dbReference type="SUPFAM" id="SSF48264">
    <property type="entry name" value="Cytochrome P450"/>
    <property type="match status" value="1"/>
</dbReference>
<evidence type="ECO:0000256" key="9">
    <source>
        <dbReference type="PIRSR" id="PIRSR602401-1"/>
    </source>
</evidence>
<evidence type="ECO:0000256" key="6">
    <source>
        <dbReference type="ARBA" id="ARBA00023002"/>
    </source>
</evidence>
<evidence type="ECO:0000256" key="8">
    <source>
        <dbReference type="ARBA" id="ARBA00023033"/>
    </source>
</evidence>
<reference evidence="11 12" key="1">
    <citation type="journal article" date="2012" name="Proc. Natl. Acad. Sci. U.S.A.">
        <title>Comparative genomics of Ceriporiopsis subvermispora and Phanerochaete chrysosporium provide insight into selective ligninolysis.</title>
        <authorList>
            <person name="Fernandez-Fueyo E."/>
            <person name="Ruiz-Duenas F.J."/>
            <person name="Ferreira P."/>
            <person name="Floudas D."/>
            <person name="Hibbett D.S."/>
            <person name="Canessa P."/>
            <person name="Larrondo L.F."/>
            <person name="James T.Y."/>
            <person name="Seelenfreund D."/>
            <person name="Lobos S."/>
            <person name="Polanco R."/>
            <person name="Tello M."/>
            <person name="Honda Y."/>
            <person name="Watanabe T."/>
            <person name="Watanabe T."/>
            <person name="Ryu J.S."/>
            <person name="Kubicek C.P."/>
            <person name="Schmoll M."/>
            <person name="Gaskell J."/>
            <person name="Hammel K.E."/>
            <person name="St John F.J."/>
            <person name="Vanden Wymelenberg A."/>
            <person name="Sabat G."/>
            <person name="Splinter BonDurant S."/>
            <person name="Syed K."/>
            <person name="Yadav J.S."/>
            <person name="Doddapaneni H."/>
            <person name="Subramanian V."/>
            <person name="Lavin J.L."/>
            <person name="Oguiza J.A."/>
            <person name="Perez G."/>
            <person name="Pisabarro A.G."/>
            <person name="Ramirez L."/>
            <person name="Santoyo F."/>
            <person name="Master E."/>
            <person name="Coutinho P.M."/>
            <person name="Henrissat B."/>
            <person name="Lombard V."/>
            <person name="Magnuson J.K."/>
            <person name="Kuees U."/>
            <person name="Hori C."/>
            <person name="Igarashi K."/>
            <person name="Samejima M."/>
            <person name="Held B.W."/>
            <person name="Barry K.W."/>
            <person name="LaButti K.M."/>
            <person name="Lapidus A."/>
            <person name="Lindquist E.A."/>
            <person name="Lucas S.M."/>
            <person name="Riley R."/>
            <person name="Salamov A.A."/>
            <person name="Hoffmeister D."/>
            <person name="Schwenk D."/>
            <person name="Hadar Y."/>
            <person name="Yarden O."/>
            <person name="de Vries R.P."/>
            <person name="Wiebenga A."/>
            <person name="Stenlid J."/>
            <person name="Eastwood D."/>
            <person name="Grigoriev I.V."/>
            <person name="Berka R.M."/>
            <person name="Blanchette R.A."/>
            <person name="Kersten P."/>
            <person name="Martinez A.T."/>
            <person name="Vicuna R."/>
            <person name="Cullen D."/>
        </authorList>
    </citation>
    <scope>NUCLEOTIDE SEQUENCE [LARGE SCALE GENOMIC DNA]</scope>
    <source>
        <strain evidence="11 12">B</strain>
    </source>
</reference>
<feature type="chain" id="PRO_5004023567" description="Cytochrome P450" evidence="10">
    <location>
        <begin position="20"/>
        <end position="546"/>
    </location>
</feature>
<dbReference type="PANTHER" id="PTHR24305:SF166">
    <property type="entry name" value="CYTOCHROME P450 12A4, MITOCHONDRIAL-RELATED"/>
    <property type="match status" value="1"/>
</dbReference>
<evidence type="ECO:0000256" key="4">
    <source>
        <dbReference type="ARBA" id="ARBA00022617"/>
    </source>
</evidence>
<comment type="similarity">
    <text evidence="3">Belongs to the cytochrome P450 family.</text>
</comment>
<dbReference type="AlphaFoldDB" id="M2QMX0"/>
<evidence type="ECO:0000256" key="10">
    <source>
        <dbReference type="SAM" id="SignalP"/>
    </source>
</evidence>
<gene>
    <name evidence="11" type="ORF">CERSUDRAFT_118080</name>
</gene>
<dbReference type="HOGENOM" id="CLU_001570_5_11_1"/>
<dbReference type="STRING" id="914234.M2QMX0"/>
<organism evidence="11 12">
    <name type="scientific">Ceriporiopsis subvermispora (strain B)</name>
    <name type="common">White-rot fungus</name>
    <name type="synonym">Gelatoporia subvermispora</name>
    <dbReference type="NCBI Taxonomy" id="914234"/>
    <lineage>
        <taxon>Eukaryota</taxon>
        <taxon>Fungi</taxon>
        <taxon>Dikarya</taxon>
        <taxon>Basidiomycota</taxon>
        <taxon>Agaricomycotina</taxon>
        <taxon>Agaricomycetes</taxon>
        <taxon>Polyporales</taxon>
        <taxon>Gelatoporiaceae</taxon>
        <taxon>Gelatoporia</taxon>
    </lineage>
</organism>
<evidence type="ECO:0000256" key="1">
    <source>
        <dbReference type="ARBA" id="ARBA00001971"/>
    </source>
</evidence>
<comment type="pathway">
    <text evidence="2">Secondary metabolite biosynthesis.</text>
</comment>
<evidence type="ECO:0000256" key="2">
    <source>
        <dbReference type="ARBA" id="ARBA00005179"/>
    </source>
</evidence>
<dbReference type="GO" id="GO:0020037">
    <property type="term" value="F:heme binding"/>
    <property type="evidence" value="ECO:0007669"/>
    <property type="project" value="InterPro"/>
</dbReference>
<evidence type="ECO:0008006" key="13">
    <source>
        <dbReference type="Google" id="ProtNLM"/>
    </source>
</evidence>
<dbReference type="GO" id="GO:0016705">
    <property type="term" value="F:oxidoreductase activity, acting on paired donors, with incorporation or reduction of molecular oxygen"/>
    <property type="evidence" value="ECO:0007669"/>
    <property type="project" value="InterPro"/>
</dbReference>
<dbReference type="Pfam" id="PF00067">
    <property type="entry name" value="p450"/>
    <property type="match status" value="1"/>
</dbReference>
<dbReference type="PRINTS" id="PR00385">
    <property type="entry name" value="P450"/>
</dbReference>
<name>M2QMX0_CERS8</name>
<keyword evidence="8" id="KW-0503">Monooxygenase</keyword>
<dbReference type="Gene3D" id="1.10.630.10">
    <property type="entry name" value="Cytochrome P450"/>
    <property type="match status" value="1"/>
</dbReference>
<evidence type="ECO:0000256" key="5">
    <source>
        <dbReference type="ARBA" id="ARBA00022723"/>
    </source>
</evidence>
<dbReference type="InterPro" id="IPR036396">
    <property type="entry name" value="Cyt_P450_sf"/>
</dbReference>
<proteinExistence type="inferred from homology"/>
<evidence type="ECO:0000256" key="7">
    <source>
        <dbReference type="ARBA" id="ARBA00023004"/>
    </source>
</evidence>
<dbReference type="InterPro" id="IPR001128">
    <property type="entry name" value="Cyt_P450"/>
</dbReference>
<dbReference type="InterPro" id="IPR002401">
    <property type="entry name" value="Cyt_P450_E_grp-I"/>
</dbReference>
<dbReference type="GO" id="GO:0005506">
    <property type="term" value="F:iron ion binding"/>
    <property type="evidence" value="ECO:0007669"/>
    <property type="project" value="InterPro"/>
</dbReference>
<feature type="signal peptide" evidence="10">
    <location>
        <begin position="1"/>
        <end position="19"/>
    </location>
</feature>
<keyword evidence="10" id="KW-0732">Signal</keyword>
<evidence type="ECO:0000256" key="3">
    <source>
        <dbReference type="ARBA" id="ARBA00010617"/>
    </source>
</evidence>
<keyword evidence="5 9" id="KW-0479">Metal-binding</keyword>
<dbReference type="CDD" id="cd11069">
    <property type="entry name" value="CYP_FUM15-like"/>
    <property type="match status" value="1"/>
</dbReference>
<keyword evidence="7 9" id="KW-0408">Iron</keyword>
<evidence type="ECO:0000313" key="11">
    <source>
        <dbReference type="EMBL" id="EMD33505.1"/>
    </source>
</evidence>
<feature type="binding site" description="axial binding residue" evidence="9">
    <location>
        <position position="483"/>
    </location>
    <ligand>
        <name>heme</name>
        <dbReference type="ChEBI" id="CHEBI:30413"/>
    </ligand>
    <ligandPart>
        <name>Fe</name>
        <dbReference type="ChEBI" id="CHEBI:18248"/>
    </ligandPart>
</feature>